<accession>A0A8S4QJX8</accession>
<proteinExistence type="predicted"/>
<dbReference type="Proteomes" id="UP000838756">
    <property type="component" value="Unassembled WGS sequence"/>
</dbReference>
<evidence type="ECO:0000313" key="1">
    <source>
        <dbReference type="EMBL" id="CAH2211020.1"/>
    </source>
</evidence>
<evidence type="ECO:0000313" key="2">
    <source>
        <dbReference type="Proteomes" id="UP000838756"/>
    </source>
</evidence>
<dbReference type="OrthoDB" id="10014409at2759"/>
<gene>
    <name evidence="1" type="primary">jg3028</name>
    <name evidence="1" type="ORF">PAEG_LOCUS2867</name>
</gene>
<reference evidence="1" key="1">
    <citation type="submission" date="2022-03" db="EMBL/GenBank/DDBJ databases">
        <authorList>
            <person name="Lindestad O."/>
        </authorList>
    </citation>
    <scope>NUCLEOTIDE SEQUENCE</scope>
</reference>
<organism evidence="1 2">
    <name type="scientific">Pararge aegeria aegeria</name>
    <dbReference type="NCBI Taxonomy" id="348720"/>
    <lineage>
        <taxon>Eukaryota</taxon>
        <taxon>Metazoa</taxon>
        <taxon>Ecdysozoa</taxon>
        <taxon>Arthropoda</taxon>
        <taxon>Hexapoda</taxon>
        <taxon>Insecta</taxon>
        <taxon>Pterygota</taxon>
        <taxon>Neoptera</taxon>
        <taxon>Endopterygota</taxon>
        <taxon>Lepidoptera</taxon>
        <taxon>Glossata</taxon>
        <taxon>Ditrysia</taxon>
        <taxon>Papilionoidea</taxon>
        <taxon>Nymphalidae</taxon>
        <taxon>Satyrinae</taxon>
        <taxon>Satyrini</taxon>
        <taxon>Parargina</taxon>
        <taxon>Pararge</taxon>
    </lineage>
</organism>
<name>A0A8S4QJX8_9NEOP</name>
<comment type="caution">
    <text evidence="1">The sequence shown here is derived from an EMBL/GenBank/DDBJ whole genome shotgun (WGS) entry which is preliminary data.</text>
</comment>
<keyword evidence="2" id="KW-1185">Reference proteome</keyword>
<dbReference type="AlphaFoldDB" id="A0A8S4QJX8"/>
<protein>
    <submittedName>
        <fullName evidence="1">Jg3028 protein</fullName>
    </submittedName>
</protein>
<sequence>SAALSLGPSLIPGTHLAFQRFKQSKTSYVCHTRLPIAFSKASEVRVLNYGKILSQSESCIDEILNDKYNVKKSEVKISKAGAKCPKFVPLVKINGVAFQMVYKFKYLGHVVSEDLEDNADMDRERRAMSVHANMLARRFSRCTDAVKI</sequence>
<dbReference type="EMBL" id="CAKXAJ010008914">
    <property type="protein sequence ID" value="CAH2211020.1"/>
    <property type="molecule type" value="Genomic_DNA"/>
</dbReference>
<feature type="non-terminal residue" evidence="1">
    <location>
        <position position="1"/>
    </location>
</feature>